<evidence type="ECO:0008006" key="3">
    <source>
        <dbReference type="Google" id="ProtNLM"/>
    </source>
</evidence>
<evidence type="ECO:0000313" key="2">
    <source>
        <dbReference type="Proteomes" id="UP000033772"/>
    </source>
</evidence>
<name>A0A1J4NBA2_9ACTN</name>
<protein>
    <recommendedName>
        <fullName evidence="3">Nucleotidyltransferase</fullName>
    </recommendedName>
</protein>
<dbReference type="AlphaFoldDB" id="A0A1J4NBA2"/>
<dbReference type="SUPFAM" id="SSF81301">
    <property type="entry name" value="Nucleotidyltransferase"/>
    <property type="match status" value="1"/>
</dbReference>
<dbReference type="InterPro" id="IPR043519">
    <property type="entry name" value="NT_sf"/>
</dbReference>
<comment type="caution">
    <text evidence="1">The sequence shown here is derived from an EMBL/GenBank/DDBJ whole genome shotgun (WGS) entry which is preliminary data.</text>
</comment>
<dbReference type="Proteomes" id="UP000033772">
    <property type="component" value="Unassembled WGS sequence"/>
</dbReference>
<organism evidence="1 2">
    <name type="scientific">Nocardioides luteus</name>
    <dbReference type="NCBI Taxonomy" id="1844"/>
    <lineage>
        <taxon>Bacteria</taxon>
        <taxon>Bacillati</taxon>
        <taxon>Actinomycetota</taxon>
        <taxon>Actinomycetes</taxon>
        <taxon>Propionibacteriales</taxon>
        <taxon>Nocardioidaceae</taxon>
        <taxon>Nocardioides</taxon>
    </lineage>
</organism>
<dbReference type="Gene3D" id="3.30.460.40">
    <property type="match status" value="1"/>
</dbReference>
<evidence type="ECO:0000313" key="1">
    <source>
        <dbReference type="EMBL" id="OIJ28852.1"/>
    </source>
</evidence>
<dbReference type="Pfam" id="PF09970">
    <property type="entry name" value="DUF2204"/>
    <property type="match status" value="1"/>
</dbReference>
<reference evidence="1" key="1">
    <citation type="submission" date="2016-10" db="EMBL/GenBank/DDBJ databases">
        <title>Draft Genome Sequence of Nocardioides luteus Strain BAFB, an Alkane-Degrading Bacterium Isolated from JP-7 Polluted Soil.</title>
        <authorList>
            <person name="Brown L."/>
            <person name="Ruiz O.N."/>
            <person name="Gunasekera T."/>
        </authorList>
    </citation>
    <scope>NUCLEOTIDE SEQUENCE [LARGE SCALE GENOMIC DNA]</scope>
    <source>
        <strain evidence="1">BAFB</strain>
    </source>
</reference>
<dbReference type="RefSeq" id="WP_045550743.1">
    <property type="nucleotide sequence ID" value="NZ_JZDQ02000001.1"/>
</dbReference>
<keyword evidence="2" id="KW-1185">Reference proteome</keyword>
<dbReference type="STRING" id="1844.UG56_001075"/>
<dbReference type="OrthoDB" id="3394845at2"/>
<gene>
    <name evidence="1" type="ORF">UG56_001075</name>
</gene>
<sequence length="197" mass="21450">MPRTDVLGEELQRQREVLKRVGATLKAAEIPFALAGGYAVWTRGGPESTHDVDFVLPQDCVEEAVEKLVENGMDPVAAPEDWLVKVGRDTVIVDLIHRLPTGPVDEELLVRCTELPVDSVTMPVMSATDLIISRMLALSEHACDLSPILGSARALREQVDWRLVRQEAKRSPFALSALGLLDALDIMEGSGIGDDDA</sequence>
<dbReference type="EMBL" id="JZDQ02000001">
    <property type="protein sequence ID" value="OIJ28852.1"/>
    <property type="molecule type" value="Genomic_DNA"/>
</dbReference>
<accession>A0A1J4NBA2</accession>
<proteinExistence type="predicted"/>
<dbReference type="InterPro" id="IPR018700">
    <property type="entry name" value="DUF2204"/>
</dbReference>